<feature type="transmembrane region" description="Helical" evidence="2">
    <location>
        <begin position="53"/>
        <end position="77"/>
    </location>
</feature>
<feature type="region of interest" description="Disordered" evidence="1">
    <location>
        <begin position="115"/>
        <end position="139"/>
    </location>
</feature>
<organism evidence="3 4">
    <name type="scientific">Desulfobulbus oligotrophicus</name>
    <dbReference type="NCBI Taxonomy" id="1909699"/>
    <lineage>
        <taxon>Bacteria</taxon>
        <taxon>Pseudomonadati</taxon>
        <taxon>Thermodesulfobacteriota</taxon>
        <taxon>Desulfobulbia</taxon>
        <taxon>Desulfobulbales</taxon>
        <taxon>Desulfobulbaceae</taxon>
        <taxon>Desulfobulbus</taxon>
    </lineage>
</organism>
<evidence type="ECO:0000313" key="3">
    <source>
        <dbReference type="EMBL" id="QQG65185.1"/>
    </source>
</evidence>
<dbReference type="EMBL" id="CP054140">
    <property type="protein sequence ID" value="QQG65185.1"/>
    <property type="molecule type" value="Genomic_DNA"/>
</dbReference>
<keyword evidence="4" id="KW-1185">Reference proteome</keyword>
<gene>
    <name evidence="3" type="ORF">HP555_04525</name>
</gene>
<evidence type="ECO:0000313" key="4">
    <source>
        <dbReference type="Proteomes" id="UP000596092"/>
    </source>
</evidence>
<name>A0A7T5VC65_9BACT</name>
<keyword evidence="2" id="KW-1133">Transmembrane helix</keyword>
<keyword evidence="2" id="KW-0812">Transmembrane</keyword>
<dbReference type="KEGG" id="dog:HP555_04525"/>
<keyword evidence="2" id="KW-0472">Membrane</keyword>
<protein>
    <submittedName>
        <fullName evidence="3">Uncharacterized protein</fullName>
    </submittedName>
</protein>
<dbReference type="Proteomes" id="UP000596092">
    <property type="component" value="Chromosome"/>
</dbReference>
<proteinExistence type="predicted"/>
<evidence type="ECO:0000256" key="2">
    <source>
        <dbReference type="SAM" id="Phobius"/>
    </source>
</evidence>
<dbReference type="RefSeq" id="WP_199264005.1">
    <property type="nucleotide sequence ID" value="NZ_CP054140.1"/>
</dbReference>
<evidence type="ECO:0000256" key="1">
    <source>
        <dbReference type="SAM" id="MobiDB-lite"/>
    </source>
</evidence>
<feature type="compositionally biased region" description="Polar residues" evidence="1">
    <location>
        <begin position="130"/>
        <end position="139"/>
    </location>
</feature>
<reference evidence="3 4" key="1">
    <citation type="submission" date="2020-05" db="EMBL/GenBank/DDBJ databases">
        <title>Complete genome of Desulfobulbus oligotrophicus.</title>
        <authorList>
            <person name="Podar M."/>
        </authorList>
    </citation>
    <scope>NUCLEOTIDE SEQUENCE [LARGE SCALE GENOMIC DNA]</scope>
    <source>
        <strain evidence="3 4">Prop6</strain>
    </source>
</reference>
<accession>A0A7T5VC65</accession>
<sequence>MHANITRASLYKAAAVLLFFVILAYLVSSTPDGGVFSSIGQMIIGVFRFIQWSIAMIIGVTLSIAVLIAIFLFAVSLTNKAAAASMYQAIRVAVIDLSQSFISRYRPTVATAETVRPEEIPTRDIPAAPVQQSPVHESSSSDTLSAQIAGDIQKMAESQQALSSQLSNLTSKLQVLEERSSDFLTAGHLETVTAELATTGKNLGALQADATVLEQKISQTLQQVTTITPEKILGNIPERLQHLETKEDAPAFDPAPLVASIEALEAAVGDLKKQKTSPAKARTTKTKKKA</sequence>
<dbReference type="AlphaFoldDB" id="A0A7T5VC65"/>